<feature type="signal peptide" evidence="1">
    <location>
        <begin position="1"/>
        <end position="16"/>
    </location>
</feature>
<protein>
    <recommendedName>
        <fullName evidence="4">Endonuclease/exonuclease/phosphatase domain-containing protein</fullName>
    </recommendedName>
</protein>
<evidence type="ECO:0000313" key="3">
    <source>
        <dbReference type="Proteomes" id="UP000261540"/>
    </source>
</evidence>
<name>A0A3B3S024_9TELE</name>
<keyword evidence="1" id="KW-0732">Signal</keyword>
<reference evidence="2" key="1">
    <citation type="submission" date="2025-08" db="UniProtKB">
        <authorList>
            <consortium name="Ensembl"/>
        </authorList>
    </citation>
    <scope>IDENTIFICATION</scope>
</reference>
<dbReference type="AlphaFoldDB" id="A0A3B3S024"/>
<sequence length="157" mass="17517">MCCLVCVFFWLGCTHDLGTFYGLYCPSATQLYSSGDGKCLAVKVLLGGVFTVTIVVVHAPNDEVLCASFFDSLAVRVAQWPCPLVIGDFNTTPTHLDVREGVVLRPNMGRAALLRMMRSCHLTDQWRDRNPGVRVFSRTQCLMLSFVHPLQPLLHRT</sequence>
<dbReference type="SUPFAM" id="SSF56219">
    <property type="entry name" value="DNase I-like"/>
    <property type="match status" value="1"/>
</dbReference>
<keyword evidence="3" id="KW-1185">Reference proteome</keyword>
<evidence type="ECO:0000313" key="2">
    <source>
        <dbReference type="Ensembl" id="ENSPKIP00000023500.1"/>
    </source>
</evidence>
<dbReference type="InterPro" id="IPR036691">
    <property type="entry name" value="Endo/exonu/phosph_ase_sf"/>
</dbReference>
<dbReference type="Proteomes" id="UP000261540">
    <property type="component" value="Unplaced"/>
</dbReference>
<accession>A0A3B3S024</accession>
<dbReference type="GeneTree" id="ENSGT00940000182153"/>
<proteinExistence type="predicted"/>
<reference evidence="2" key="2">
    <citation type="submission" date="2025-09" db="UniProtKB">
        <authorList>
            <consortium name="Ensembl"/>
        </authorList>
    </citation>
    <scope>IDENTIFICATION</scope>
</reference>
<feature type="chain" id="PRO_5017325724" description="Endonuclease/exonuclease/phosphatase domain-containing protein" evidence="1">
    <location>
        <begin position="17"/>
        <end position="157"/>
    </location>
</feature>
<dbReference type="Ensembl" id="ENSPKIT00000004186.1">
    <property type="protein sequence ID" value="ENSPKIP00000023500.1"/>
    <property type="gene ID" value="ENSPKIG00000007107.1"/>
</dbReference>
<organism evidence="2 3">
    <name type="scientific">Paramormyrops kingsleyae</name>
    <dbReference type="NCBI Taxonomy" id="1676925"/>
    <lineage>
        <taxon>Eukaryota</taxon>
        <taxon>Metazoa</taxon>
        <taxon>Chordata</taxon>
        <taxon>Craniata</taxon>
        <taxon>Vertebrata</taxon>
        <taxon>Euteleostomi</taxon>
        <taxon>Actinopterygii</taxon>
        <taxon>Neopterygii</taxon>
        <taxon>Teleostei</taxon>
        <taxon>Osteoglossocephala</taxon>
        <taxon>Osteoglossomorpha</taxon>
        <taxon>Osteoglossiformes</taxon>
        <taxon>Mormyridae</taxon>
        <taxon>Paramormyrops</taxon>
    </lineage>
</organism>
<evidence type="ECO:0000256" key="1">
    <source>
        <dbReference type="SAM" id="SignalP"/>
    </source>
</evidence>
<dbReference type="Gene3D" id="3.60.10.10">
    <property type="entry name" value="Endonuclease/exonuclease/phosphatase"/>
    <property type="match status" value="1"/>
</dbReference>
<evidence type="ECO:0008006" key="4">
    <source>
        <dbReference type="Google" id="ProtNLM"/>
    </source>
</evidence>